<reference evidence="1 2" key="1">
    <citation type="journal article" date="2021" name="ISME Commun">
        <title>Automated analysis of genomic sequences facilitates high-throughput and comprehensive description of bacteria.</title>
        <authorList>
            <person name="Hitch T.C.A."/>
        </authorList>
    </citation>
    <scope>NUCLEOTIDE SEQUENCE [LARGE SCALE GENOMIC DNA]</scope>
    <source>
        <strain evidence="1 2">Sanger_03</strain>
    </source>
</reference>
<protein>
    <submittedName>
        <fullName evidence="1">Uncharacterized protein</fullName>
    </submittedName>
</protein>
<gene>
    <name evidence="1" type="ORF">OCV99_16945</name>
</gene>
<dbReference type="RefSeq" id="WP_158372162.1">
    <property type="nucleotide sequence ID" value="NZ_JAOQJU010000039.1"/>
</dbReference>
<proteinExistence type="predicted"/>
<evidence type="ECO:0000313" key="2">
    <source>
        <dbReference type="Proteomes" id="UP001652431"/>
    </source>
</evidence>
<name>A0ABT2RS47_9FIRM</name>
<evidence type="ECO:0000313" key="1">
    <source>
        <dbReference type="EMBL" id="MCU6688186.1"/>
    </source>
</evidence>
<comment type="caution">
    <text evidence="1">The sequence shown here is derived from an EMBL/GenBank/DDBJ whole genome shotgun (WGS) entry which is preliminary data.</text>
</comment>
<organism evidence="1 2">
    <name type="scientific">Dorea acetigenes</name>
    <dbReference type="NCBI Taxonomy" id="2981787"/>
    <lineage>
        <taxon>Bacteria</taxon>
        <taxon>Bacillati</taxon>
        <taxon>Bacillota</taxon>
        <taxon>Clostridia</taxon>
        <taxon>Lachnospirales</taxon>
        <taxon>Lachnospiraceae</taxon>
        <taxon>Dorea</taxon>
    </lineage>
</organism>
<dbReference type="EMBL" id="JAOQJU010000039">
    <property type="protein sequence ID" value="MCU6688186.1"/>
    <property type="molecule type" value="Genomic_DNA"/>
</dbReference>
<sequence>MEAPTHDIEFISQETNLSCDSVLYIQTATEYEQLILDTILKKEYFWDICHAIYSYMQTYYKEIQIQNSSIENINLQDKEKMEFAEYRATKHFSNTLVNKISKDEDIKKYNKYEHNMETLRHTILSDNFKKSMQQASDEFEKFRLSGKGGFNDFIEYLEKRGNSDETT</sequence>
<accession>A0ABT2RS47</accession>
<dbReference type="Proteomes" id="UP001652431">
    <property type="component" value="Unassembled WGS sequence"/>
</dbReference>
<keyword evidence="2" id="KW-1185">Reference proteome</keyword>